<dbReference type="CDD" id="cd23163">
    <property type="entry name" value="Prefoldin_2"/>
    <property type="match status" value="1"/>
</dbReference>
<comment type="caution">
    <text evidence="5">The sequence shown here is derived from an EMBL/GenBank/DDBJ whole genome shotgun (WGS) entry which is preliminary data.</text>
</comment>
<evidence type="ECO:0008006" key="7">
    <source>
        <dbReference type="Google" id="ProtNLM"/>
    </source>
</evidence>
<feature type="compositionally biased region" description="Low complexity" evidence="4">
    <location>
        <begin position="117"/>
        <end position="126"/>
    </location>
</feature>
<gene>
    <name evidence="5" type="ORF">CVLEPA_LOCUS14757</name>
</gene>
<proteinExistence type="inferred from homology"/>
<name>A0ABP0G0L2_CLALP</name>
<evidence type="ECO:0000256" key="2">
    <source>
        <dbReference type="ARBA" id="ARBA00023186"/>
    </source>
</evidence>
<protein>
    <recommendedName>
        <fullName evidence="7">Prefoldin subunit 2</fullName>
    </recommendedName>
</protein>
<feature type="region of interest" description="Disordered" evidence="4">
    <location>
        <begin position="99"/>
        <end position="143"/>
    </location>
</feature>
<dbReference type="Proteomes" id="UP001642483">
    <property type="component" value="Unassembled WGS sequence"/>
</dbReference>
<evidence type="ECO:0000256" key="1">
    <source>
        <dbReference type="ARBA" id="ARBA00008045"/>
    </source>
</evidence>
<dbReference type="InterPro" id="IPR009053">
    <property type="entry name" value="Prefoldin"/>
</dbReference>
<dbReference type="Pfam" id="PF01920">
    <property type="entry name" value="Prefoldin_2"/>
    <property type="match status" value="1"/>
</dbReference>
<evidence type="ECO:0000256" key="3">
    <source>
        <dbReference type="ARBA" id="ARBA00024667"/>
    </source>
</evidence>
<accession>A0ABP0G0L2</accession>
<dbReference type="EMBL" id="CAWYQH010000097">
    <property type="protein sequence ID" value="CAK8683715.1"/>
    <property type="molecule type" value="Genomic_DNA"/>
</dbReference>
<evidence type="ECO:0000313" key="5">
    <source>
        <dbReference type="EMBL" id="CAK8683715.1"/>
    </source>
</evidence>
<dbReference type="InterPro" id="IPR002777">
    <property type="entry name" value="PFD_beta-like"/>
</dbReference>
<dbReference type="SUPFAM" id="SSF46579">
    <property type="entry name" value="Prefoldin"/>
    <property type="match status" value="1"/>
</dbReference>
<feature type="compositionally biased region" description="Basic and acidic residues" evidence="4">
    <location>
        <begin position="99"/>
        <end position="108"/>
    </location>
</feature>
<evidence type="ECO:0000256" key="4">
    <source>
        <dbReference type="SAM" id="MobiDB-lite"/>
    </source>
</evidence>
<dbReference type="Gene3D" id="1.10.287.370">
    <property type="match status" value="1"/>
</dbReference>
<evidence type="ECO:0000313" key="6">
    <source>
        <dbReference type="Proteomes" id="UP001642483"/>
    </source>
</evidence>
<reference evidence="5 6" key="1">
    <citation type="submission" date="2024-02" db="EMBL/GenBank/DDBJ databases">
        <authorList>
            <person name="Daric V."/>
            <person name="Darras S."/>
        </authorList>
    </citation>
    <scope>NUCLEOTIDE SEQUENCE [LARGE SCALE GENOMIC DNA]</scope>
</reference>
<keyword evidence="2" id="KW-0143">Chaperone</keyword>
<feature type="compositionally biased region" description="Polar residues" evidence="4">
    <location>
        <begin position="127"/>
        <end position="143"/>
    </location>
</feature>
<sequence length="143" mass="15745">MSEKKLSKEEIIEGFNKLRQEQRAIATKIAELEADRTEHGLVMDALKEVDSNRKCFRLIGGVLVERTVAEVLPALTKNQGQISSTVEMLNKNLLEKGKNLNDYREKHNITVRGENPSSGGNAAANAQPTQKSNQSSGVLVSNK</sequence>
<keyword evidence="6" id="KW-1185">Reference proteome</keyword>
<comment type="function">
    <text evidence="3">Binds specifically to cytosolic chaperonin (c-CPN) and transfers target proteins to it. Binds to nascent polypeptide chain and promotes folding in an environment in which there are many competing pathways for nonnative proteins.</text>
</comment>
<dbReference type="InterPro" id="IPR027235">
    <property type="entry name" value="PFD2"/>
</dbReference>
<dbReference type="PANTHER" id="PTHR13303">
    <property type="entry name" value="PREFOLDIN SUBUNIT 2"/>
    <property type="match status" value="1"/>
</dbReference>
<organism evidence="5 6">
    <name type="scientific">Clavelina lepadiformis</name>
    <name type="common">Light-bulb sea squirt</name>
    <name type="synonym">Ascidia lepadiformis</name>
    <dbReference type="NCBI Taxonomy" id="159417"/>
    <lineage>
        <taxon>Eukaryota</taxon>
        <taxon>Metazoa</taxon>
        <taxon>Chordata</taxon>
        <taxon>Tunicata</taxon>
        <taxon>Ascidiacea</taxon>
        <taxon>Aplousobranchia</taxon>
        <taxon>Clavelinidae</taxon>
        <taxon>Clavelina</taxon>
    </lineage>
</organism>
<comment type="similarity">
    <text evidence="1">Belongs to the prefoldin subunit beta family.</text>
</comment>